<comment type="caution">
    <text evidence="2">The sequence shown here is derived from an EMBL/GenBank/DDBJ whole genome shotgun (WGS) entry which is preliminary data.</text>
</comment>
<gene>
    <name evidence="2" type="ORF">ACFU0X_18215</name>
</gene>
<proteinExistence type="predicted"/>
<sequence>MDIKPRETGPATHVADPVALFIETQAAGEVQQQASTGCRLEERSRHHRAG</sequence>
<organism evidence="2 3">
    <name type="scientific">Streptomyces cellulosae</name>
    <dbReference type="NCBI Taxonomy" id="1968"/>
    <lineage>
        <taxon>Bacteria</taxon>
        <taxon>Bacillati</taxon>
        <taxon>Actinomycetota</taxon>
        <taxon>Actinomycetes</taxon>
        <taxon>Kitasatosporales</taxon>
        <taxon>Streptomycetaceae</taxon>
        <taxon>Streptomyces</taxon>
    </lineage>
</organism>
<name>A0ABW6JHT7_STRCE</name>
<protein>
    <submittedName>
        <fullName evidence="2">Uncharacterized protein</fullName>
    </submittedName>
</protein>
<evidence type="ECO:0000313" key="3">
    <source>
        <dbReference type="Proteomes" id="UP001600650"/>
    </source>
</evidence>
<feature type="region of interest" description="Disordered" evidence="1">
    <location>
        <begin position="29"/>
        <end position="50"/>
    </location>
</feature>
<evidence type="ECO:0000313" key="2">
    <source>
        <dbReference type="EMBL" id="MFE7964942.1"/>
    </source>
</evidence>
<accession>A0ABW6JHT7</accession>
<evidence type="ECO:0000256" key="1">
    <source>
        <dbReference type="SAM" id="MobiDB-lite"/>
    </source>
</evidence>
<dbReference type="Proteomes" id="UP001600650">
    <property type="component" value="Unassembled WGS sequence"/>
</dbReference>
<reference evidence="2 3" key="1">
    <citation type="submission" date="2024-09" db="EMBL/GenBank/DDBJ databases">
        <title>The Natural Products Discovery Center: Release of the First 8490 Sequenced Strains for Exploring Actinobacteria Biosynthetic Diversity.</title>
        <authorList>
            <person name="Kalkreuter E."/>
            <person name="Kautsar S.A."/>
            <person name="Yang D."/>
            <person name="Bader C.D."/>
            <person name="Teijaro C.N."/>
            <person name="Fluegel L."/>
            <person name="Davis C.M."/>
            <person name="Simpson J.R."/>
            <person name="Lauterbach L."/>
            <person name="Steele A.D."/>
            <person name="Gui C."/>
            <person name="Meng S."/>
            <person name="Li G."/>
            <person name="Viehrig K."/>
            <person name="Ye F."/>
            <person name="Su P."/>
            <person name="Kiefer A.F."/>
            <person name="Nichols A."/>
            <person name="Cepeda A.J."/>
            <person name="Yan W."/>
            <person name="Fan B."/>
            <person name="Jiang Y."/>
            <person name="Adhikari A."/>
            <person name="Zheng C.-J."/>
            <person name="Schuster L."/>
            <person name="Cowan T.M."/>
            <person name="Smanski M.J."/>
            <person name="Chevrette M.G."/>
            <person name="De Carvalho L.P.S."/>
            <person name="Shen B."/>
        </authorList>
    </citation>
    <scope>NUCLEOTIDE SEQUENCE [LARGE SCALE GENOMIC DNA]</scope>
    <source>
        <strain evidence="2 3">NPDC057399</strain>
    </source>
</reference>
<dbReference type="RefSeq" id="WP_158693611.1">
    <property type="nucleotide sequence ID" value="NZ_JBHVBU010000047.1"/>
</dbReference>
<dbReference type="EMBL" id="JBHVBU010000047">
    <property type="protein sequence ID" value="MFE7964942.1"/>
    <property type="molecule type" value="Genomic_DNA"/>
</dbReference>
<keyword evidence="3" id="KW-1185">Reference proteome</keyword>